<dbReference type="EMBL" id="JACIIK010000003">
    <property type="protein sequence ID" value="MBB6200986.1"/>
    <property type="molecule type" value="Genomic_DNA"/>
</dbReference>
<name>A0AAW3UV50_9BURK</name>
<gene>
    <name evidence="1" type="ORF">GGD69_001835</name>
</gene>
<organism evidence="1 2">
    <name type="scientific">Paraburkholderia fungorum</name>
    <dbReference type="NCBI Taxonomy" id="134537"/>
    <lineage>
        <taxon>Bacteria</taxon>
        <taxon>Pseudomonadati</taxon>
        <taxon>Pseudomonadota</taxon>
        <taxon>Betaproteobacteria</taxon>
        <taxon>Burkholderiales</taxon>
        <taxon>Burkholderiaceae</taxon>
        <taxon>Paraburkholderia</taxon>
    </lineage>
</organism>
<evidence type="ECO:0000313" key="1">
    <source>
        <dbReference type="EMBL" id="MBB6200986.1"/>
    </source>
</evidence>
<evidence type="ECO:0000313" key="2">
    <source>
        <dbReference type="Proteomes" id="UP000518681"/>
    </source>
</evidence>
<dbReference type="AlphaFoldDB" id="A0AAW3UV50"/>
<accession>A0AAW3UV50</accession>
<dbReference type="Proteomes" id="UP000518681">
    <property type="component" value="Unassembled WGS sequence"/>
</dbReference>
<reference evidence="1 2" key="1">
    <citation type="submission" date="2020-08" db="EMBL/GenBank/DDBJ databases">
        <title>Genomic Encyclopedia of Type Strains, Phase IV (KMG-V): Genome sequencing to study the core and pangenomes of soil and plant-associated prokaryotes.</title>
        <authorList>
            <person name="Whitman W."/>
        </authorList>
    </citation>
    <scope>NUCLEOTIDE SEQUENCE [LARGE SCALE GENOMIC DNA]</scope>
    <source>
        <strain evidence="1 2">SEMIA 4013</strain>
    </source>
</reference>
<comment type="caution">
    <text evidence="1">The sequence shown here is derived from an EMBL/GenBank/DDBJ whole genome shotgun (WGS) entry which is preliminary data.</text>
</comment>
<protein>
    <submittedName>
        <fullName evidence="1">Uncharacterized protein</fullName>
    </submittedName>
</protein>
<proteinExistence type="predicted"/>
<sequence length="29" mass="3031">MNEMMPGSGVALAGAFPACAVMDREVFNN</sequence>